<keyword evidence="12" id="KW-1133">Transmembrane helix</keyword>
<evidence type="ECO:0000256" key="5">
    <source>
        <dbReference type="ARBA" id="ARBA00022723"/>
    </source>
</evidence>
<evidence type="ECO:0000256" key="12">
    <source>
        <dbReference type="SAM" id="Phobius"/>
    </source>
</evidence>
<keyword evidence="12" id="KW-0472">Membrane</keyword>
<dbReference type="Gene3D" id="3.10.520.10">
    <property type="entry name" value="ApbE-like domains"/>
    <property type="match status" value="1"/>
</dbReference>
<dbReference type="PANTHER" id="PTHR30040">
    <property type="entry name" value="THIAMINE BIOSYNTHESIS LIPOPROTEIN APBE"/>
    <property type="match status" value="1"/>
</dbReference>
<evidence type="ECO:0000256" key="7">
    <source>
        <dbReference type="ARBA" id="ARBA00022842"/>
    </source>
</evidence>
<keyword evidence="7 10" id="KW-0460">Magnesium</keyword>
<evidence type="ECO:0000256" key="9">
    <source>
        <dbReference type="ARBA" id="ARBA00048540"/>
    </source>
</evidence>
<dbReference type="RefSeq" id="WP_346821257.1">
    <property type="nucleotide sequence ID" value="NZ_JBDKWZ010000005.1"/>
</dbReference>
<dbReference type="AlphaFoldDB" id="A0AAW9S7X5"/>
<dbReference type="SUPFAM" id="SSF143631">
    <property type="entry name" value="ApbE-like"/>
    <property type="match status" value="1"/>
</dbReference>
<accession>A0AAW9S7X5</accession>
<keyword evidence="4 10" id="KW-0808">Transferase</keyword>
<feature type="binding site" evidence="11">
    <location>
        <position position="292"/>
    </location>
    <ligand>
        <name>Mg(2+)</name>
        <dbReference type="ChEBI" id="CHEBI:18420"/>
    </ligand>
</feature>
<proteinExistence type="inferred from homology"/>
<dbReference type="EMBL" id="JBDKWZ010000005">
    <property type="protein sequence ID" value="MEN7548479.1"/>
    <property type="molecule type" value="Genomic_DNA"/>
</dbReference>
<comment type="caution">
    <text evidence="13">The sequence shown here is derived from an EMBL/GenBank/DDBJ whole genome shotgun (WGS) entry which is preliminary data.</text>
</comment>
<evidence type="ECO:0000313" key="14">
    <source>
        <dbReference type="Proteomes" id="UP001403385"/>
    </source>
</evidence>
<keyword evidence="6 10" id="KW-0274">FAD</keyword>
<dbReference type="GO" id="GO:0016740">
    <property type="term" value="F:transferase activity"/>
    <property type="evidence" value="ECO:0007669"/>
    <property type="project" value="UniProtKB-UniRule"/>
</dbReference>
<evidence type="ECO:0000256" key="3">
    <source>
        <dbReference type="ARBA" id="ARBA00022630"/>
    </source>
</evidence>
<evidence type="ECO:0000256" key="10">
    <source>
        <dbReference type="PIRNR" id="PIRNR006268"/>
    </source>
</evidence>
<dbReference type="PANTHER" id="PTHR30040:SF2">
    <property type="entry name" value="FAD:PROTEIN FMN TRANSFERASE"/>
    <property type="match status" value="1"/>
</dbReference>
<organism evidence="13 14">
    <name type="scientific">Rapidithrix thailandica</name>
    <dbReference type="NCBI Taxonomy" id="413964"/>
    <lineage>
        <taxon>Bacteria</taxon>
        <taxon>Pseudomonadati</taxon>
        <taxon>Bacteroidota</taxon>
        <taxon>Cytophagia</taxon>
        <taxon>Cytophagales</taxon>
        <taxon>Flammeovirgaceae</taxon>
        <taxon>Rapidithrix</taxon>
    </lineage>
</organism>
<keyword evidence="12" id="KW-0812">Transmembrane</keyword>
<dbReference type="PIRSF" id="PIRSF006268">
    <property type="entry name" value="ApbE"/>
    <property type="match status" value="1"/>
</dbReference>
<dbReference type="InterPro" id="IPR024932">
    <property type="entry name" value="ApbE"/>
</dbReference>
<gene>
    <name evidence="13" type="ORF">AAG747_11200</name>
</gene>
<keyword evidence="14" id="KW-1185">Reference proteome</keyword>
<keyword evidence="5 10" id="KW-0479">Metal-binding</keyword>
<evidence type="ECO:0000256" key="4">
    <source>
        <dbReference type="ARBA" id="ARBA00022679"/>
    </source>
</evidence>
<sequence length="342" mass="38481">MGNHKKNILYSIILISLIFLVYQFRKKDKISFEEVHISGETMGTVPYNVKYLHPEALSFDKEIDSLLKQFNQSLSTYIPSSEISEFNQGTSIRFRSPFFYPVLKASEQIYEATGGAFDPTIMPLVQAWGFGPQKAVSLDSAQIDSVLQYIGFHKISFDQDSLWKTNPNVQLDFSAIAKGYAVDLIAQYLESKAIHNFMVEVGGELVTKGHNIQKKTWLIGIKNPNYLEEGGKELTAKVQLDNRAMATSGNYLNYYIKDGKKYVHTIDPKSGYPLEQNLLSATVFARDCMTADAFATAFMVLGTEKSKELLNSREDLEGFLIYDEAGKLNVYHSKGLDSLLIP</sequence>
<reference evidence="13 14" key="1">
    <citation type="submission" date="2024-04" db="EMBL/GenBank/DDBJ databases">
        <title>Novel genus in family Flammeovirgaceae.</title>
        <authorList>
            <person name="Nguyen T.H."/>
            <person name="Vuong T.Q."/>
            <person name="Le H."/>
            <person name="Kim S.-G."/>
        </authorList>
    </citation>
    <scope>NUCLEOTIDE SEQUENCE [LARGE SCALE GENOMIC DNA]</scope>
    <source>
        <strain evidence="13 14">JCM 23209</strain>
    </source>
</reference>
<dbReference type="EC" id="2.7.1.180" evidence="1 10"/>
<dbReference type="Proteomes" id="UP001403385">
    <property type="component" value="Unassembled WGS sequence"/>
</dbReference>
<evidence type="ECO:0000256" key="11">
    <source>
        <dbReference type="PIRSR" id="PIRSR006268-2"/>
    </source>
</evidence>
<evidence type="ECO:0000256" key="2">
    <source>
        <dbReference type="ARBA" id="ARBA00016337"/>
    </source>
</evidence>
<comment type="cofactor">
    <cofactor evidence="11">
        <name>Mg(2+)</name>
        <dbReference type="ChEBI" id="CHEBI:18420"/>
    </cofactor>
    <cofactor evidence="11">
        <name>Mn(2+)</name>
        <dbReference type="ChEBI" id="CHEBI:29035"/>
    </cofactor>
    <text evidence="11">Magnesium. Can also use manganese.</text>
</comment>
<evidence type="ECO:0000256" key="8">
    <source>
        <dbReference type="ARBA" id="ARBA00031306"/>
    </source>
</evidence>
<feature type="binding site" evidence="11">
    <location>
        <position position="175"/>
    </location>
    <ligand>
        <name>Mg(2+)</name>
        <dbReference type="ChEBI" id="CHEBI:18420"/>
    </ligand>
</feature>
<dbReference type="InterPro" id="IPR003374">
    <property type="entry name" value="ApbE-like_sf"/>
</dbReference>
<evidence type="ECO:0000313" key="13">
    <source>
        <dbReference type="EMBL" id="MEN7548479.1"/>
    </source>
</evidence>
<evidence type="ECO:0000256" key="6">
    <source>
        <dbReference type="ARBA" id="ARBA00022827"/>
    </source>
</evidence>
<comment type="catalytic activity">
    <reaction evidence="9 10">
        <text>L-threonyl-[protein] + FAD = FMN-L-threonyl-[protein] + AMP + H(+)</text>
        <dbReference type="Rhea" id="RHEA:36847"/>
        <dbReference type="Rhea" id="RHEA-COMP:11060"/>
        <dbReference type="Rhea" id="RHEA-COMP:11061"/>
        <dbReference type="ChEBI" id="CHEBI:15378"/>
        <dbReference type="ChEBI" id="CHEBI:30013"/>
        <dbReference type="ChEBI" id="CHEBI:57692"/>
        <dbReference type="ChEBI" id="CHEBI:74257"/>
        <dbReference type="ChEBI" id="CHEBI:456215"/>
        <dbReference type="EC" id="2.7.1.180"/>
    </reaction>
</comment>
<dbReference type="GO" id="GO:0046872">
    <property type="term" value="F:metal ion binding"/>
    <property type="evidence" value="ECO:0007669"/>
    <property type="project" value="UniProtKB-UniRule"/>
</dbReference>
<feature type="binding site" evidence="11">
    <location>
        <position position="296"/>
    </location>
    <ligand>
        <name>Mg(2+)</name>
        <dbReference type="ChEBI" id="CHEBI:18420"/>
    </ligand>
</feature>
<keyword evidence="3 10" id="KW-0285">Flavoprotein</keyword>
<feature type="transmembrane region" description="Helical" evidence="12">
    <location>
        <begin position="7"/>
        <end position="24"/>
    </location>
</feature>
<protein>
    <recommendedName>
        <fullName evidence="2 10">FAD:protein FMN transferase</fullName>
        <ecNumber evidence="1 10">2.7.1.180</ecNumber>
    </recommendedName>
    <alternativeName>
        <fullName evidence="8 10">Flavin transferase</fullName>
    </alternativeName>
</protein>
<name>A0AAW9S7X5_9BACT</name>
<evidence type="ECO:0000256" key="1">
    <source>
        <dbReference type="ARBA" id="ARBA00011955"/>
    </source>
</evidence>
<comment type="similarity">
    <text evidence="10">Belongs to the ApbE family.</text>
</comment>
<dbReference type="Pfam" id="PF02424">
    <property type="entry name" value="ApbE"/>
    <property type="match status" value="1"/>
</dbReference>